<feature type="compositionally biased region" description="Basic and acidic residues" evidence="1">
    <location>
        <begin position="836"/>
        <end position="847"/>
    </location>
</feature>
<keyword evidence="4" id="KW-1185">Reference proteome</keyword>
<evidence type="ECO:0000313" key="4">
    <source>
        <dbReference type="Proteomes" id="UP000224006"/>
    </source>
</evidence>
<dbReference type="Proteomes" id="UP000224006">
    <property type="component" value="Chromosome I"/>
</dbReference>
<organism evidence="3 4">
    <name type="scientific">Besnoitia besnoiti</name>
    <name type="common">Apicomplexan protozoan</name>
    <dbReference type="NCBI Taxonomy" id="94643"/>
    <lineage>
        <taxon>Eukaryota</taxon>
        <taxon>Sar</taxon>
        <taxon>Alveolata</taxon>
        <taxon>Apicomplexa</taxon>
        <taxon>Conoidasida</taxon>
        <taxon>Coccidia</taxon>
        <taxon>Eucoccidiorida</taxon>
        <taxon>Eimeriorina</taxon>
        <taxon>Sarcocystidae</taxon>
        <taxon>Besnoitia</taxon>
    </lineage>
</organism>
<feature type="region of interest" description="Disordered" evidence="1">
    <location>
        <begin position="384"/>
        <end position="409"/>
    </location>
</feature>
<gene>
    <name evidence="3" type="ORF">BESB_005510</name>
</gene>
<dbReference type="OrthoDB" id="332676at2759"/>
<feature type="region of interest" description="Disordered" evidence="1">
    <location>
        <begin position="1146"/>
        <end position="1229"/>
    </location>
</feature>
<feature type="compositionally biased region" description="Basic and acidic residues" evidence="1">
    <location>
        <begin position="75"/>
        <end position="90"/>
    </location>
</feature>
<feature type="region of interest" description="Disordered" evidence="1">
    <location>
        <begin position="73"/>
        <end position="92"/>
    </location>
</feature>
<keyword evidence="2" id="KW-0732">Signal</keyword>
<dbReference type="VEuPathDB" id="ToxoDB:BESB_005510"/>
<comment type="caution">
    <text evidence="3">The sequence shown here is derived from an EMBL/GenBank/DDBJ whole genome shotgun (WGS) entry which is preliminary data.</text>
</comment>
<accession>A0A2A9MQC2</accession>
<feature type="chain" id="PRO_5012315312" description="Transmembrane protein" evidence="2">
    <location>
        <begin position="25"/>
        <end position="1791"/>
    </location>
</feature>
<feature type="compositionally biased region" description="Basic and acidic residues" evidence="1">
    <location>
        <begin position="1185"/>
        <end position="1196"/>
    </location>
</feature>
<dbReference type="RefSeq" id="XP_029222219.1">
    <property type="nucleotide sequence ID" value="XM_029359306.1"/>
</dbReference>
<feature type="signal peptide" evidence="2">
    <location>
        <begin position="1"/>
        <end position="24"/>
    </location>
</feature>
<dbReference type="PROSITE" id="PS51257">
    <property type="entry name" value="PROKAR_LIPOPROTEIN"/>
    <property type="match status" value="1"/>
</dbReference>
<feature type="compositionally biased region" description="Low complexity" evidence="1">
    <location>
        <begin position="429"/>
        <end position="453"/>
    </location>
</feature>
<feature type="region of interest" description="Disordered" evidence="1">
    <location>
        <begin position="1274"/>
        <end position="1358"/>
    </location>
</feature>
<sequence>MRPSLVVLLLASPAFFALSACALASSRPELSPGFHPPPLDLAGLSLRSRRLALGPPLLVKDFEDLHSRISGLAPAEEHHHQPPRHERPADDTFSARGRLPSAAAHLRQGRAGYLSLENAHGNAGKPKRLPLRYAPRGFASRLRSLGCIDIGGTESAREKRDRNGRRERSFSFSRVSGVFGLWGGLFLCFLSRRNRFAFSGGSRRQRLVSRPPCRKAGLQREGSFVSLLRWSAGGASPSLSSRSACGSFCLSPAPSSAPLVQRTSRSACKASVARRAWLPSFAAAPSPSRLASARDWPSLHSALFAFPWSPCAAGRVSLSSSSLRAKKISFLSPSSPRDDEEGVREDSDLFGVSLSDDISALSSASLESFAERQRPDEAEFSLFAATDNGRGGAGEGTRGEPDGDGGEALDSAFASLAEERRSKTDFLLRSSSAGGSRRARASAEGAPAASRGADGAGAFDAWTADEVSLETEASRQRRERAPRGGGRAEDAARWRRVEEDGRFSVGDEVPAIPLGQYYYHNMPLPAPPPEDDAPLPFPMDFLSEEEKQEIRRMPTKEERAADRRDYFGSDNVRAYHLYNPYWTPYEESNNRPSHNLEAAAVGGYGQSPRRPMREGDMVQPSVPFGWRVYAAVCLAKLPLLLSHYEAETERLLGEEKRVFQEKSLREKLARKPEDDVMASFSPAPQLPLPHPPYDIWETSIQPRLQLPFLVWARLSSRLCNASAKMLEVFRLVAMEKEKREARYAFQRTGKGMALGDYFIFAAPTLHHAVRFLRTNPKHKAGMYREGHLYELTDATAEHVLLGKGERRSAERDALYLSLGFFAPPPVREPWLQSEAGQREAWRSEETSASRLSAEPRAGASELQPASAQPHVEAAELPLTDSDLSAAASSSSAAPFSPSTLPSARCASPSFSCASPSASSPYAAMPERSPAFELLQEKHLRFLCRSNCVERRSFLSFPRRDAIESLLLPAEQLLPMTPEQQARVYARWKRRTRKARAAAVAAEAVVRALESSMLSPSSTQDVPLLDAESLGGAQAKQRRTESASRRLAAWEAATTASPPKDNRSRFLFFTVQQIVEKALTLHPALAAESGAAAAPPEEATAVSLNAGELEDLARRLFEAKEKAASHRLSSQAAEAEADAPLASERFLPRVPGAPSASEHGIEESRLRKRNSKRTEGDSVAGQDETASDRRFLERANQDEGPALQETARERDRGVGPADEGVWTLSQPKSAAEKENFDISVSAAAALVLGLVAGDDGQGGSVAVAEEIASLGFSAQAAGDTSKEPHQTADAQAGGELQPAPEVTAHEELARDGDQAKDRGAGADETRRRKSGEPQGEESLRAEPQQQASVSRRGPRAGGISAPSAVPFAFTDASFSAFSSSVASLVSIATSAISARLREDAQTAAARSQELRALQSSSLWLDADNPHSPLAVERRAALEALLFFAEDDEEARDFARRLPYTRGGVYRSLFLAQAVKVDFYGKAREMLMPNPRHTKLSEGEGELEVDEEAYCSEKLDLADMLIKKMNVTEDAAHDLDSPFYCEYLKDWAFLHLPEGQYFSEPFHVTGQDETGDIPDPPMLTALAANRVDGQQRDYRPGVWLYKPETKILYNDTETGALLIGSGYDGTYAWDRPVSNTTMTRAMILMEMAAEHVRKGHFTWTDDHWSYTSKRPNLETHMSPEEEARMKWGLEDFDLDPDDVNPGDHIPSGMEYLDSQLLKGRPPEYQKLVEDPDVAHNVHQDWLRRVDRGEATLNEDPFRLSPEQIDLRDKFKSLKDLQDDEDLPEVNLWSDDGD</sequence>
<proteinExistence type="predicted"/>
<evidence type="ECO:0000313" key="3">
    <source>
        <dbReference type="EMBL" id="PFH38210.1"/>
    </source>
</evidence>
<dbReference type="KEGG" id="bbes:BESB_005510"/>
<name>A0A2A9MQC2_BESBE</name>
<feature type="region of interest" description="Disordered" evidence="1">
    <location>
        <begin position="832"/>
        <end position="871"/>
    </location>
</feature>
<dbReference type="EMBL" id="NWUJ01000001">
    <property type="protein sequence ID" value="PFH38210.1"/>
    <property type="molecule type" value="Genomic_DNA"/>
</dbReference>
<feature type="compositionally biased region" description="Basic and acidic residues" evidence="1">
    <location>
        <begin position="1302"/>
        <end position="1325"/>
    </location>
</feature>
<evidence type="ECO:0000256" key="2">
    <source>
        <dbReference type="SAM" id="SignalP"/>
    </source>
</evidence>
<reference evidence="3 4" key="1">
    <citation type="submission" date="2017-09" db="EMBL/GenBank/DDBJ databases">
        <title>Genome sequencing of Besnoitia besnoiti strain Bb-Ger1.</title>
        <authorList>
            <person name="Schares G."/>
            <person name="Venepally P."/>
            <person name="Lorenzi H.A."/>
        </authorList>
    </citation>
    <scope>NUCLEOTIDE SEQUENCE [LARGE SCALE GENOMIC DNA]</scope>
    <source>
        <strain evidence="3 4">Bb-Ger1</strain>
    </source>
</reference>
<evidence type="ECO:0008006" key="5">
    <source>
        <dbReference type="Google" id="ProtNLM"/>
    </source>
</evidence>
<feature type="region of interest" description="Disordered" evidence="1">
    <location>
        <begin position="425"/>
        <end position="492"/>
    </location>
</feature>
<protein>
    <recommendedName>
        <fullName evidence="5">Transmembrane protein</fullName>
    </recommendedName>
</protein>
<dbReference type="GeneID" id="40305614"/>
<evidence type="ECO:0000256" key="1">
    <source>
        <dbReference type="SAM" id="MobiDB-lite"/>
    </source>
</evidence>
<feature type="compositionally biased region" description="Basic and acidic residues" evidence="1">
    <location>
        <begin position="472"/>
        <end position="492"/>
    </location>
</feature>